<evidence type="ECO:0000256" key="7">
    <source>
        <dbReference type="HAMAP-Rule" id="MF_00631"/>
    </source>
</evidence>
<evidence type="ECO:0000313" key="9">
    <source>
        <dbReference type="EMBL" id="MFB9377192.1"/>
    </source>
</evidence>
<feature type="transmembrane region" description="Helical" evidence="7">
    <location>
        <begin position="86"/>
        <end position="105"/>
    </location>
</feature>
<keyword evidence="6 7" id="KW-0131">Cell cycle</keyword>
<keyword evidence="4 7" id="KW-1133">Transmembrane helix</keyword>
<evidence type="ECO:0000313" key="10">
    <source>
        <dbReference type="Proteomes" id="UP001589748"/>
    </source>
</evidence>
<gene>
    <name evidence="7" type="primary">crgA</name>
    <name evidence="9" type="ORF">ACFFVI_09430</name>
</gene>
<proteinExistence type="inferred from homology"/>
<sequence>MSQSPSRRRKQREVQTSETAEESRRRRFGRSLSEGDATDRDIKAGNRLTPRWWVVAMIAFMLLGLAWIVVFYLSSAQYPVPGWGNWNLVAGFGLVLVGFGMTTRWR</sequence>
<reference evidence="9 10" key="1">
    <citation type="submission" date="2024-09" db="EMBL/GenBank/DDBJ databases">
        <authorList>
            <person name="Sun Q."/>
            <person name="Mori K."/>
        </authorList>
    </citation>
    <scope>NUCLEOTIDE SEQUENCE [LARGE SCALE GENOMIC DNA]</scope>
    <source>
        <strain evidence="9 10">TISTR 1856</strain>
    </source>
</reference>
<keyword evidence="3 7" id="KW-0812">Transmembrane</keyword>
<organism evidence="9 10">
    <name type="scientific">Kineococcus gynurae</name>
    <dbReference type="NCBI Taxonomy" id="452979"/>
    <lineage>
        <taxon>Bacteria</taxon>
        <taxon>Bacillati</taxon>
        <taxon>Actinomycetota</taxon>
        <taxon>Actinomycetes</taxon>
        <taxon>Kineosporiales</taxon>
        <taxon>Kineosporiaceae</taxon>
        <taxon>Kineococcus</taxon>
    </lineage>
</organism>
<keyword evidence="5 7" id="KW-0472">Membrane</keyword>
<evidence type="ECO:0000256" key="2">
    <source>
        <dbReference type="ARBA" id="ARBA00022618"/>
    </source>
</evidence>
<keyword evidence="10" id="KW-1185">Reference proteome</keyword>
<comment type="similarity">
    <text evidence="7">Belongs to the CrgA family.</text>
</comment>
<dbReference type="Pfam" id="PF06781">
    <property type="entry name" value="CrgA"/>
    <property type="match status" value="1"/>
</dbReference>
<comment type="caution">
    <text evidence="9">The sequence shown here is derived from an EMBL/GenBank/DDBJ whole genome shotgun (WGS) entry which is preliminary data.</text>
</comment>
<keyword evidence="1 7" id="KW-1003">Cell membrane</keyword>
<name>A0ABV5LSX1_9ACTN</name>
<evidence type="ECO:0000256" key="4">
    <source>
        <dbReference type="ARBA" id="ARBA00022989"/>
    </source>
</evidence>
<accession>A0ABV5LSX1</accession>
<protein>
    <recommendedName>
        <fullName evidence="7">Cell division protein CrgA</fullName>
    </recommendedName>
</protein>
<evidence type="ECO:0000256" key="8">
    <source>
        <dbReference type="SAM" id="MobiDB-lite"/>
    </source>
</evidence>
<comment type="function">
    <text evidence="7">Involved in cell division.</text>
</comment>
<keyword evidence="2 7" id="KW-0132">Cell division</keyword>
<dbReference type="EMBL" id="JBHMDM010000004">
    <property type="protein sequence ID" value="MFB9377192.1"/>
    <property type="molecule type" value="Genomic_DNA"/>
</dbReference>
<dbReference type="RefSeq" id="WP_380134927.1">
    <property type="nucleotide sequence ID" value="NZ_JBHLUI010000003.1"/>
</dbReference>
<dbReference type="GO" id="GO:0051301">
    <property type="term" value="P:cell division"/>
    <property type="evidence" value="ECO:0007669"/>
    <property type="project" value="UniProtKB-KW"/>
</dbReference>
<feature type="transmembrane region" description="Helical" evidence="7">
    <location>
        <begin position="52"/>
        <end position="74"/>
    </location>
</feature>
<dbReference type="HAMAP" id="MF_00631">
    <property type="entry name" value="CrgA"/>
    <property type="match status" value="1"/>
</dbReference>
<evidence type="ECO:0000256" key="3">
    <source>
        <dbReference type="ARBA" id="ARBA00022692"/>
    </source>
</evidence>
<comment type="subcellular location">
    <subcellularLocation>
        <location evidence="7">Cell membrane</location>
        <topology evidence="7">Multi-pass membrane protein</topology>
    </subcellularLocation>
</comment>
<evidence type="ECO:0000256" key="5">
    <source>
        <dbReference type="ARBA" id="ARBA00023136"/>
    </source>
</evidence>
<dbReference type="Gene3D" id="1.20.120.1630">
    <property type="match status" value="1"/>
</dbReference>
<evidence type="ECO:0000256" key="6">
    <source>
        <dbReference type="ARBA" id="ARBA00023306"/>
    </source>
</evidence>
<dbReference type="InterPro" id="IPR009619">
    <property type="entry name" value="CrgA"/>
</dbReference>
<evidence type="ECO:0000256" key="1">
    <source>
        <dbReference type="ARBA" id="ARBA00022475"/>
    </source>
</evidence>
<feature type="compositionally biased region" description="Basic residues" evidence="8">
    <location>
        <begin position="1"/>
        <end position="11"/>
    </location>
</feature>
<feature type="region of interest" description="Disordered" evidence="8">
    <location>
        <begin position="1"/>
        <end position="42"/>
    </location>
</feature>
<dbReference type="Proteomes" id="UP001589748">
    <property type="component" value="Unassembled WGS sequence"/>
</dbReference>